<dbReference type="Proteomes" id="UP001324115">
    <property type="component" value="Unassembled WGS sequence"/>
</dbReference>
<sequence length="33" mass="3494">MHSPVDSHSSLSHSRSAAPEVATSGRTIICERS</sequence>
<evidence type="ECO:0000256" key="1">
    <source>
        <dbReference type="SAM" id="MobiDB-lite"/>
    </source>
</evidence>
<keyword evidence="3" id="KW-1185">Reference proteome</keyword>
<reference evidence="2 3" key="1">
    <citation type="journal article" date="2023" name="G3 (Bethesda)">
        <title>A haplotype-resolved chromosome-scale genome for Quercus rubra L. provides insights into the genetics of adaptive traits for red oak species.</title>
        <authorList>
            <person name="Kapoor B."/>
            <person name="Jenkins J."/>
            <person name="Schmutz J."/>
            <person name="Zhebentyayeva T."/>
            <person name="Kuelheim C."/>
            <person name="Coggeshall M."/>
            <person name="Heim C."/>
            <person name="Lasky J.R."/>
            <person name="Leites L."/>
            <person name="Islam-Faridi N."/>
            <person name="Romero-Severson J."/>
            <person name="DeLeo V.L."/>
            <person name="Lucas S.M."/>
            <person name="Lazic D."/>
            <person name="Gailing O."/>
            <person name="Carlson J."/>
            <person name="Staton M."/>
        </authorList>
    </citation>
    <scope>NUCLEOTIDE SEQUENCE [LARGE SCALE GENOMIC DNA]</scope>
    <source>
        <strain evidence="2">Pseudo-F2</strain>
    </source>
</reference>
<evidence type="ECO:0000313" key="3">
    <source>
        <dbReference type="Proteomes" id="UP001324115"/>
    </source>
</evidence>
<comment type="caution">
    <text evidence="2">The sequence shown here is derived from an EMBL/GenBank/DDBJ whole genome shotgun (WGS) entry which is preliminary data.</text>
</comment>
<dbReference type="AlphaFoldDB" id="A0AAN7IZB3"/>
<organism evidence="2 3">
    <name type="scientific">Quercus rubra</name>
    <name type="common">Northern red oak</name>
    <name type="synonym">Quercus borealis</name>
    <dbReference type="NCBI Taxonomy" id="3512"/>
    <lineage>
        <taxon>Eukaryota</taxon>
        <taxon>Viridiplantae</taxon>
        <taxon>Streptophyta</taxon>
        <taxon>Embryophyta</taxon>
        <taxon>Tracheophyta</taxon>
        <taxon>Spermatophyta</taxon>
        <taxon>Magnoliopsida</taxon>
        <taxon>eudicotyledons</taxon>
        <taxon>Gunneridae</taxon>
        <taxon>Pentapetalae</taxon>
        <taxon>rosids</taxon>
        <taxon>fabids</taxon>
        <taxon>Fagales</taxon>
        <taxon>Fagaceae</taxon>
        <taxon>Quercus</taxon>
    </lineage>
</organism>
<evidence type="ECO:0000313" key="2">
    <source>
        <dbReference type="EMBL" id="KAK4594984.1"/>
    </source>
</evidence>
<feature type="compositionally biased region" description="Low complexity" evidence="1">
    <location>
        <begin position="1"/>
        <end position="16"/>
    </location>
</feature>
<dbReference type="EMBL" id="JAXUIC010000004">
    <property type="protein sequence ID" value="KAK4594984.1"/>
    <property type="molecule type" value="Genomic_DNA"/>
</dbReference>
<proteinExistence type="predicted"/>
<gene>
    <name evidence="2" type="ORF">RGQ29_018639</name>
</gene>
<feature type="region of interest" description="Disordered" evidence="1">
    <location>
        <begin position="1"/>
        <end position="33"/>
    </location>
</feature>
<accession>A0AAN7IZB3</accession>
<protein>
    <submittedName>
        <fullName evidence="2">Uncharacterized protein</fullName>
    </submittedName>
</protein>
<name>A0AAN7IZB3_QUERU</name>